<comment type="similarity">
    <text evidence="1">Belongs to the protease inhibitor I9 family.</text>
</comment>
<dbReference type="Pfam" id="PF05922">
    <property type="entry name" value="Inhibitor_I9"/>
    <property type="match status" value="1"/>
</dbReference>
<dbReference type="InterPro" id="IPR052471">
    <property type="entry name" value="PBI_I9"/>
</dbReference>
<dbReference type="InterPro" id="IPR037045">
    <property type="entry name" value="S8pro/Inhibitor_I9_sf"/>
</dbReference>
<dbReference type="PANTHER" id="PTHR28288:SF2">
    <property type="entry name" value="PROTEASE B INHIBITOR 2"/>
    <property type="match status" value="1"/>
</dbReference>
<accession>A0A9P6N1X8</accession>
<dbReference type="SUPFAM" id="SSF54897">
    <property type="entry name" value="Protease propeptides/inhibitors"/>
    <property type="match status" value="1"/>
</dbReference>
<feature type="chain" id="PRO_5040132033" description="Inhibitor I9 domain-containing protein" evidence="2">
    <location>
        <begin position="20"/>
        <end position="98"/>
    </location>
</feature>
<feature type="domain" description="Inhibitor I9" evidence="3">
    <location>
        <begin position="28"/>
        <end position="96"/>
    </location>
</feature>
<dbReference type="PANTHER" id="PTHR28288">
    <property type="entry name" value="PROTEASE B INHIBITOR 2"/>
    <property type="match status" value="1"/>
</dbReference>
<feature type="signal peptide" evidence="2">
    <location>
        <begin position="1"/>
        <end position="19"/>
    </location>
</feature>
<dbReference type="GO" id="GO:0004866">
    <property type="term" value="F:endopeptidase inhibitor activity"/>
    <property type="evidence" value="ECO:0007669"/>
    <property type="project" value="TreeGrafter"/>
</dbReference>
<sequence>MKFATIVALLVSAVAVSGAAIPQEESQSYIVVFKSTTTAEAIEQVEKDIVGFGGKIGQHYDTVLKGFSAWIPTQVVSTLSASPFIAYIEEDAKVTTQI</sequence>
<dbReference type="InterPro" id="IPR010259">
    <property type="entry name" value="S8pro/Inhibitor_I9"/>
</dbReference>
<keyword evidence="2" id="KW-0732">Signal</keyword>
<comment type="caution">
    <text evidence="4">The sequence shown here is derived from an EMBL/GenBank/DDBJ whole genome shotgun (WGS) entry which is preliminary data.</text>
</comment>
<evidence type="ECO:0000256" key="2">
    <source>
        <dbReference type="SAM" id="SignalP"/>
    </source>
</evidence>
<evidence type="ECO:0000313" key="5">
    <source>
        <dbReference type="Proteomes" id="UP000703661"/>
    </source>
</evidence>
<name>A0A9P6N1X8_9FUNG</name>
<dbReference type="Gene3D" id="3.30.70.80">
    <property type="entry name" value="Peptidase S8 propeptide/proteinase inhibitor I9"/>
    <property type="match status" value="1"/>
</dbReference>
<reference evidence="4" key="1">
    <citation type="journal article" date="2020" name="Fungal Divers.">
        <title>Resolving the Mortierellaceae phylogeny through synthesis of multi-gene phylogenetics and phylogenomics.</title>
        <authorList>
            <person name="Vandepol N."/>
            <person name="Liber J."/>
            <person name="Desiro A."/>
            <person name="Na H."/>
            <person name="Kennedy M."/>
            <person name="Barry K."/>
            <person name="Grigoriev I.V."/>
            <person name="Miller A.N."/>
            <person name="O'Donnell K."/>
            <person name="Stajich J.E."/>
            <person name="Bonito G."/>
        </authorList>
    </citation>
    <scope>NUCLEOTIDE SEQUENCE</scope>
    <source>
        <strain evidence="4">NRRL 2769</strain>
    </source>
</reference>
<evidence type="ECO:0000256" key="1">
    <source>
        <dbReference type="ARBA" id="ARBA00038069"/>
    </source>
</evidence>
<dbReference type="GO" id="GO:0042144">
    <property type="term" value="P:vacuole fusion, non-autophagic"/>
    <property type="evidence" value="ECO:0007669"/>
    <property type="project" value="TreeGrafter"/>
</dbReference>
<evidence type="ECO:0000259" key="3">
    <source>
        <dbReference type="Pfam" id="PF05922"/>
    </source>
</evidence>
<organism evidence="4 5">
    <name type="scientific">Entomortierella chlamydospora</name>
    <dbReference type="NCBI Taxonomy" id="101097"/>
    <lineage>
        <taxon>Eukaryota</taxon>
        <taxon>Fungi</taxon>
        <taxon>Fungi incertae sedis</taxon>
        <taxon>Mucoromycota</taxon>
        <taxon>Mortierellomycotina</taxon>
        <taxon>Mortierellomycetes</taxon>
        <taxon>Mortierellales</taxon>
        <taxon>Mortierellaceae</taxon>
        <taxon>Entomortierella</taxon>
    </lineage>
</organism>
<gene>
    <name evidence="4" type="ORF">BGZ80_002178</name>
</gene>
<dbReference type="EMBL" id="JAAAID010000153">
    <property type="protein sequence ID" value="KAG0021544.1"/>
    <property type="molecule type" value="Genomic_DNA"/>
</dbReference>
<dbReference type="AlphaFoldDB" id="A0A9P6N1X8"/>
<keyword evidence="5" id="KW-1185">Reference proteome</keyword>
<proteinExistence type="inferred from homology"/>
<evidence type="ECO:0000313" key="4">
    <source>
        <dbReference type="EMBL" id="KAG0021544.1"/>
    </source>
</evidence>
<dbReference type="OrthoDB" id="5518345at2759"/>
<protein>
    <recommendedName>
        <fullName evidence="3">Inhibitor I9 domain-containing protein</fullName>
    </recommendedName>
</protein>
<dbReference type="Proteomes" id="UP000703661">
    <property type="component" value="Unassembled WGS sequence"/>
</dbReference>